<evidence type="ECO:0000313" key="3">
    <source>
        <dbReference type="EMBL" id="MDH6181313.1"/>
    </source>
</evidence>
<proteinExistence type="predicted"/>
<keyword evidence="1" id="KW-1133">Transmembrane helix</keyword>
<comment type="caution">
    <text evidence="3">The sequence shown here is derived from an EMBL/GenBank/DDBJ whole genome shotgun (WGS) entry which is preliminary data.</text>
</comment>
<dbReference type="RefSeq" id="WP_322133630.1">
    <property type="nucleotide sequence ID" value="NZ_CP085036.1"/>
</dbReference>
<evidence type="ECO:0000259" key="2">
    <source>
        <dbReference type="Pfam" id="PF04892"/>
    </source>
</evidence>
<feature type="transmembrane region" description="Helical" evidence="1">
    <location>
        <begin position="7"/>
        <end position="28"/>
    </location>
</feature>
<dbReference type="EMBL" id="JARXVQ010000001">
    <property type="protein sequence ID" value="MDH6181313.1"/>
    <property type="molecule type" value="Genomic_DNA"/>
</dbReference>
<dbReference type="InterPro" id="IPR006976">
    <property type="entry name" value="VanZ-like"/>
</dbReference>
<dbReference type="Proteomes" id="UP001160142">
    <property type="component" value="Unassembled WGS sequence"/>
</dbReference>
<dbReference type="Pfam" id="PF04892">
    <property type="entry name" value="VanZ"/>
    <property type="match status" value="1"/>
</dbReference>
<feature type="transmembrane region" description="Helical" evidence="1">
    <location>
        <begin position="58"/>
        <end position="79"/>
    </location>
</feature>
<evidence type="ECO:0000313" key="4">
    <source>
        <dbReference type="Proteomes" id="UP001160142"/>
    </source>
</evidence>
<protein>
    <submittedName>
        <fullName evidence="3">Peptidoglycan/LPS O-acetylase OafA/YrhL</fullName>
    </submittedName>
</protein>
<evidence type="ECO:0000256" key="1">
    <source>
        <dbReference type="SAM" id="Phobius"/>
    </source>
</evidence>
<organism evidence="3 4">
    <name type="scientific">Antiquaquibacter oligotrophicus</name>
    <dbReference type="NCBI Taxonomy" id="2880260"/>
    <lineage>
        <taxon>Bacteria</taxon>
        <taxon>Bacillati</taxon>
        <taxon>Actinomycetota</taxon>
        <taxon>Actinomycetes</taxon>
        <taxon>Micrococcales</taxon>
        <taxon>Microbacteriaceae</taxon>
        <taxon>Antiquaquibacter</taxon>
    </lineage>
</organism>
<accession>A0ABT6KPB9</accession>
<sequence length="135" mass="14676">MIRRRHLLVLVAFLYIGMLVGLTFVPGATSGRQWWWLPVVLFMPVGFLLTLMMGRRRWWVAIGFGVLGAAWVEAAQTIWMPDGSASVLDIVLSSIGAVLGVVIGVIVISARLESIRSHAVPSIVPQAGSRGIPQD</sequence>
<name>A0ABT6KPB9_9MICO</name>
<feature type="domain" description="VanZ-like" evidence="2">
    <location>
        <begin position="37"/>
        <end position="106"/>
    </location>
</feature>
<keyword evidence="1" id="KW-0812">Transmembrane</keyword>
<gene>
    <name evidence="3" type="ORF">M2152_001495</name>
</gene>
<feature type="transmembrane region" description="Helical" evidence="1">
    <location>
        <begin position="85"/>
        <end position="108"/>
    </location>
</feature>
<feature type="transmembrane region" description="Helical" evidence="1">
    <location>
        <begin position="34"/>
        <end position="51"/>
    </location>
</feature>
<keyword evidence="1" id="KW-0472">Membrane</keyword>
<keyword evidence="4" id="KW-1185">Reference proteome</keyword>
<reference evidence="3 4" key="1">
    <citation type="submission" date="2023-04" db="EMBL/GenBank/DDBJ databases">
        <title>Genome Encyclopedia of Bacteria and Archaea VI: Functional Genomics of Type Strains.</title>
        <authorList>
            <person name="Whitman W."/>
        </authorList>
    </citation>
    <scope>NUCLEOTIDE SEQUENCE [LARGE SCALE GENOMIC DNA]</scope>
    <source>
        <strain evidence="3 4">SG_E_30_P1</strain>
    </source>
</reference>